<feature type="compositionally biased region" description="Low complexity" evidence="1">
    <location>
        <begin position="484"/>
        <end position="495"/>
    </location>
</feature>
<feature type="compositionally biased region" description="Polar residues" evidence="1">
    <location>
        <begin position="438"/>
        <end position="461"/>
    </location>
</feature>
<dbReference type="EMBL" id="MNPL01004074">
    <property type="protein sequence ID" value="OQR76995.1"/>
    <property type="molecule type" value="Genomic_DNA"/>
</dbReference>
<feature type="region of interest" description="Disordered" evidence="1">
    <location>
        <begin position="197"/>
        <end position="239"/>
    </location>
</feature>
<organism evidence="2 3">
    <name type="scientific">Tropilaelaps mercedesae</name>
    <dbReference type="NCBI Taxonomy" id="418985"/>
    <lineage>
        <taxon>Eukaryota</taxon>
        <taxon>Metazoa</taxon>
        <taxon>Ecdysozoa</taxon>
        <taxon>Arthropoda</taxon>
        <taxon>Chelicerata</taxon>
        <taxon>Arachnida</taxon>
        <taxon>Acari</taxon>
        <taxon>Parasitiformes</taxon>
        <taxon>Mesostigmata</taxon>
        <taxon>Gamasina</taxon>
        <taxon>Dermanyssoidea</taxon>
        <taxon>Laelapidae</taxon>
        <taxon>Tropilaelaps</taxon>
    </lineage>
</organism>
<feature type="compositionally biased region" description="Polar residues" evidence="1">
    <location>
        <begin position="554"/>
        <end position="565"/>
    </location>
</feature>
<comment type="caution">
    <text evidence="2">The sequence shown here is derived from an EMBL/GenBank/DDBJ whole genome shotgun (WGS) entry which is preliminary data.</text>
</comment>
<evidence type="ECO:0000313" key="3">
    <source>
        <dbReference type="Proteomes" id="UP000192247"/>
    </source>
</evidence>
<sequence length="565" mass="58609">MSPYQVQSPAAPPFSPHHAPSPVPSPSPGQPAPMHSPAPSPARSAPSPKSSPMPPSTGRPNVYAVGINNPGGSGGGSGLKGGSPWWTSAQVDITSARQPLLLDRLWSVDDDATATGAREDLAELMDYLGEVMWTNMMFMEEDQEVVRATIAGSGAILSRFQPAVFAVGLTRQRTSGTNCCAAVWQYGRILGGNPDSLPGANGTQTTSAANASSSSSGDFGGSSFNVDGDVAEPGGVDSVDDVDVTASVFVVQFDDDNNSPNSALVSQPGGVSDPEQTSEQPEQASETASEQADQDQEEPAHQAESHDEPSEQVESQPDHPDQGEPTTFVAAADVAVDDHNYFNTPSLPTADDAEAEAECEAQPEQTSPITSGDQSGIMNINNNTTDMVSTNSGNGSHKAPGSTNTNMASVLSASSPTQAISGGFTASPEGTQPPVCPPQTQETTSSLFVIADQNQNVTGLVQGSCGDPLEEEVESPQSETLDGPLLSSPLKESPPATTRLVSEANGRRPESTPRQSSRLGKTDVAGVPQPASVSSEVEEGSQEQQNKAEPIQEQLMSSSAETIER</sequence>
<gene>
    <name evidence="2" type="ORF">BIW11_07410</name>
</gene>
<feature type="region of interest" description="Disordered" evidence="1">
    <location>
        <begin position="1"/>
        <end position="83"/>
    </location>
</feature>
<dbReference type="Proteomes" id="UP000192247">
    <property type="component" value="Unassembled WGS sequence"/>
</dbReference>
<accession>A0A1V9XU39</accession>
<protein>
    <submittedName>
        <fullName evidence="2">Uncharacterized protein</fullName>
    </submittedName>
</protein>
<feature type="compositionally biased region" description="Acidic residues" evidence="1">
    <location>
        <begin position="351"/>
        <end position="361"/>
    </location>
</feature>
<evidence type="ECO:0000256" key="1">
    <source>
        <dbReference type="SAM" id="MobiDB-lite"/>
    </source>
</evidence>
<feature type="compositionally biased region" description="Low complexity" evidence="1">
    <location>
        <begin position="199"/>
        <end position="228"/>
    </location>
</feature>
<feature type="compositionally biased region" description="Gly residues" evidence="1">
    <location>
        <begin position="69"/>
        <end position="81"/>
    </location>
</feature>
<dbReference type="InParanoid" id="A0A1V9XU39"/>
<feature type="compositionally biased region" description="Pro residues" evidence="1">
    <location>
        <begin position="10"/>
        <end position="40"/>
    </location>
</feature>
<reference evidence="2 3" key="1">
    <citation type="journal article" date="2017" name="Gigascience">
        <title>Draft genome of the honey bee ectoparasitic mite, Tropilaelaps mercedesae, is shaped by the parasitic life history.</title>
        <authorList>
            <person name="Dong X."/>
            <person name="Armstrong S.D."/>
            <person name="Xia D."/>
            <person name="Makepeace B.L."/>
            <person name="Darby A.C."/>
            <person name="Kadowaki T."/>
        </authorList>
    </citation>
    <scope>NUCLEOTIDE SEQUENCE [LARGE SCALE GENOMIC DNA]</scope>
    <source>
        <strain evidence="2">Wuxi-XJTLU</strain>
    </source>
</reference>
<dbReference type="AlphaFoldDB" id="A0A1V9XU39"/>
<feature type="non-terminal residue" evidence="2">
    <location>
        <position position="565"/>
    </location>
</feature>
<feature type="compositionally biased region" description="Polar residues" evidence="1">
    <location>
        <begin position="274"/>
        <end position="291"/>
    </location>
</feature>
<keyword evidence="3" id="KW-1185">Reference proteome</keyword>
<feature type="region of interest" description="Disordered" evidence="1">
    <location>
        <begin position="253"/>
        <end position="565"/>
    </location>
</feature>
<feature type="compositionally biased region" description="Basic and acidic residues" evidence="1">
    <location>
        <begin position="298"/>
        <end position="309"/>
    </location>
</feature>
<evidence type="ECO:0000313" key="2">
    <source>
        <dbReference type="EMBL" id="OQR76995.1"/>
    </source>
</evidence>
<feature type="compositionally biased region" description="Polar residues" evidence="1">
    <location>
        <begin position="367"/>
        <end position="420"/>
    </location>
</feature>
<name>A0A1V9XU39_9ACAR</name>
<proteinExistence type="predicted"/>